<name>A0A9W3AXC4_BIOGL</name>
<feature type="region of interest" description="Disordered" evidence="2">
    <location>
        <begin position="135"/>
        <end position="166"/>
    </location>
</feature>
<keyword evidence="4" id="KW-1185">Reference proteome</keyword>
<reference evidence="5" key="1">
    <citation type="submission" date="2025-08" db="UniProtKB">
        <authorList>
            <consortium name="RefSeq"/>
        </authorList>
    </citation>
    <scope>IDENTIFICATION</scope>
</reference>
<dbReference type="Proteomes" id="UP001165740">
    <property type="component" value="Chromosome 7"/>
</dbReference>
<dbReference type="AlphaFoldDB" id="A0A9W3AXC4"/>
<organism evidence="4 5">
    <name type="scientific">Biomphalaria glabrata</name>
    <name type="common">Bloodfluke planorb</name>
    <name type="synonym">Freshwater snail</name>
    <dbReference type="NCBI Taxonomy" id="6526"/>
    <lineage>
        <taxon>Eukaryota</taxon>
        <taxon>Metazoa</taxon>
        <taxon>Spiralia</taxon>
        <taxon>Lophotrochozoa</taxon>
        <taxon>Mollusca</taxon>
        <taxon>Gastropoda</taxon>
        <taxon>Heterobranchia</taxon>
        <taxon>Euthyneura</taxon>
        <taxon>Panpulmonata</taxon>
        <taxon>Hygrophila</taxon>
        <taxon>Lymnaeoidea</taxon>
        <taxon>Planorbidae</taxon>
        <taxon>Biomphalaria</taxon>
    </lineage>
</organism>
<accession>A0A9W3AXC4</accession>
<feature type="coiled-coil region" evidence="1">
    <location>
        <begin position="70"/>
        <end position="97"/>
    </location>
</feature>
<feature type="signal peptide" evidence="3">
    <location>
        <begin position="1"/>
        <end position="20"/>
    </location>
</feature>
<evidence type="ECO:0000313" key="5">
    <source>
        <dbReference type="RefSeq" id="XP_055891876.1"/>
    </source>
</evidence>
<keyword evidence="3" id="KW-0732">Signal</keyword>
<sequence length="166" mass="20797">MMARRLLLQFISILLLVCWATCCRRLEVQWLKEEMTKEWHLFPEYVNEYFHLASNEKQYTNLKKDIWTYLVTLKKELLEKQREIDEQEREEERKKDKEDVELFKELYRFTKPSFYLSLRHLNSAYAKHLKAKWEATQRQRERERQRKRERDRQRELDSIREREGLP</sequence>
<evidence type="ECO:0000256" key="1">
    <source>
        <dbReference type="SAM" id="Coils"/>
    </source>
</evidence>
<evidence type="ECO:0000256" key="3">
    <source>
        <dbReference type="SAM" id="SignalP"/>
    </source>
</evidence>
<dbReference type="GeneID" id="106061744"/>
<dbReference type="RefSeq" id="XP_055891876.1">
    <property type="nucleotide sequence ID" value="XM_056035901.1"/>
</dbReference>
<protein>
    <submittedName>
        <fullName evidence="5">Uncharacterized protein</fullName>
    </submittedName>
</protein>
<gene>
    <name evidence="5" type="primary">LOC106061744</name>
</gene>
<evidence type="ECO:0000313" key="4">
    <source>
        <dbReference type="Proteomes" id="UP001165740"/>
    </source>
</evidence>
<evidence type="ECO:0000256" key="2">
    <source>
        <dbReference type="SAM" id="MobiDB-lite"/>
    </source>
</evidence>
<keyword evidence="1" id="KW-0175">Coiled coil</keyword>
<feature type="chain" id="PRO_5040904111" evidence="3">
    <location>
        <begin position="21"/>
        <end position="166"/>
    </location>
</feature>
<proteinExistence type="predicted"/>